<feature type="compositionally biased region" description="Polar residues" evidence="1">
    <location>
        <begin position="128"/>
        <end position="141"/>
    </location>
</feature>
<accession>A0A3N4HM56</accession>
<proteinExistence type="predicted"/>
<protein>
    <submittedName>
        <fullName evidence="2">Uncharacterized protein</fullName>
    </submittedName>
</protein>
<reference evidence="2 3" key="1">
    <citation type="journal article" date="2018" name="Nat. Ecol. Evol.">
        <title>Pezizomycetes genomes reveal the molecular basis of ectomycorrhizal truffle lifestyle.</title>
        <authorList>
            <person name="Murat C."/>
            <person name="Payen T."/>
            <person name="Noel B."/>
            <person name="Kuo A."/>
            <person name="Morin E."/>
            <person name="Chen J."/>
            <person name="Kohler A."/>
            <person name="Krizsan K."/>
            <person name="Balestrini R."/>
            <person name="Da Silva C."/>
            <person name="Montanini B."/>
            <person name="Hainaut M."/>
            <person name="Levati E."/>
            <person name="Barry K.W."/>
            <person name="Belfiori B."/>
            <person name="Cichocki N."/>
            <person name="Clum A."/>
            <person name="Dockter R.B."/>
            <person name="Fauchery L."/>
            <person name="Guy J."/>
            <person name="Iotti M."/>
            <person name="Le Tacon F."/>
            <person name="Lindquist E.A."/>
            <person name="Lipzen A."/>
            <person name="Malagnac F."/>
            <person name="Mello A."/>
            <person name="Molinier V."/>
            <person name="Miyauchi S."/>
            <person name="Poulain J."/>
            <person name="Riccioni C."/>
            <person name="Rubini A."/>
            <person name="Sitrit Y."/>
            <person name="Splivallo R."/>
            <person name="Traeger S."/>
            <person name="Wang M."/>
            <person name="Zifcakova L."/>
            <person name="Wipf D."/>
            <person name="Zambonelli A."/>
            <person name="Paolocci F."/>
            <person name="Nowrousian M."/>
            <person name="Ottonello S."/>
            <person name="Baldrian P."/>
            <person name="Spatafora J.W."/>
            <person name="Henrissat B."/>
            <person name="Nagy L.G."/>
            <person name="Aury J.M."/>
            <person name="Wincker P."/>
            <person name="Grigoriev I.V."/>
            <person name="Bonfante P."/>
            <person name="Martin F.M."/>
        </authorList>
    </citation>
    <scope>NUCLEOTIDE SEQUENCE [LARGE SCALE GENOMIC DNA]</scope>
    <source>
        <strain evidence="2 3">RN42</strain>
    </source>
</reference>
<name>A0A3N4HM56_ASCIM</name>
<organism evidence="2 3">
    <name type="scientific">Ascobolus immersus RN42</name>
    <dbReference type="NCBI Taxonomy" id="1160509"/>
    <lineage>
        <taxon>Eukaryota</taxon>
        <taxon>Fungi</taxon>
        <taxon>Dikarya</taxon>
        <taxon>Ascomycota</taxon>
        <taxon>Pezizomycotina</taxon>
        <taxon>Pezizomycetes</taxon>
        <taxon>Pezizales</taxon>
        <taxon>Ascobolaceae</taxon>
        <taxon>Ascobolus</taxon>
    </lineage>
</organism>
<keyword evidence="3" id="KW-1185">Reference proteome</keyword>
<gene>
    <name evidence="2" type="ORF">BJ508DRAFT_336840</name>
</gene>
<sequence>MSSSKLSKSAARKLAAQKGMETKRRNQTKALGEKLDSPPAVSPPAVRLGPGSDSALTEDTLPRSPHDSFTVSRGEEIAGPGDLPDLPKRQSTPKSTLSRQSKRGKRAASPLEEDLDKTKKPRPDLVQVATSSTVSEKANEK</sequence>
<evidence type="ECO:0000313" key="3">
    <source>
        <dbReference type="Proteomes" id="UP000275078"/>
    </source>
</evidence>
<dbReference type="EMBL" id="ML120090">
    <property type="protein sequence ID" value="RPA70754.1"/>
    <property type="molecule type" value="Genomic_DNA"/>
</dbReference>
<feature type="compositionally biased region" description="Low complexity" evidence="1">
    <location>
        <begin position="1"/>
        <end position="18"/>
    </location>
</feature>
<evidence type="ECO:0000313" key="2">
    <source>
        <dbReference type="EMBL" id="RPA70754.1"/>
    </source>
</evidence>
<evidence type="ECO:0000256" key="1">
    <source>
        <dbReference type="SAM" id="MobiDB-lite"/>
    </source>
</evidence>
<feature type="region of interest" description="Disordered" evidence="1">
    <location>
        <begin position="1"/>
        <end position="141"/>
    </location>
</feature>
<feature type="compositionally biased region" description="Polar residues" evidence="1">
    <location>
        <begin position="89"/>
        <end position="99"/>
    </location>
</feature>
<dbReference type="AlphaFoldDB" id="A0A3N4HM56"/>
<dbReference type="Proteomes" id="UP000275078">
    <property type="component" value="Unassembled WGS sequence"/>
</dbReference>